<feature type="transmembrane region" description="Helical" evidence="1">
    <location>
        <begin position="42"/>
        <end position="63"/>
    </location>
</feature>
<keyword evidence="1" id="KW-0812">Transmembrane</keyword>
<evidence type="ECO:0000256" key="1">
    <source>
        <dbReference type="SAM" id="Phobius"/>
    </source>
</evidence>
<dbReference type="Proteomes" id="UP000597762">
    <property type="component" value="Unassembled WGS sequence"/>
</dbReference>
<reference evidence="2" key="1">
    <citation type="submission" date="2021-01" db="EMBL/GenBank/DDBJ databases">
        <authorList>
            <person name="Li R."/>
            <person name="Bekaert M."/>
        </authorList>
    </citation>
    <scope>NUCLEOTIDE SEQUENCE</scope>
    <source>
        <strain evidence="2">Farmed</strain>
    </source>
</reference>
<feature type="transmembrane region" description="Helical" evidence="1">
    <location>
        <begin position="132"/>
        <end position="155"/>
    </location>
</feature>
<dbReference type="EMBL" id="CAHIKZ030000155">
    <property type="protein sequence ID" value="CAE1156430.1"/>
    <property type="molecule type" value="Genomic_DNA"/>
</dbReference>
<gene>
    <name evidence="2" type="ORF">SPHA_4775</name>
</gene>
<feature type="transmembrane region" description="Helical" evidence="1">
    <location>
        <begin position="195"/>
        <end position="222"/>
    </location>
</feature>
<protein>
    <submittedName>
        <fullName evidence="2">Uncharacterized protein</fullName>
    </submittedName>
</protein>
<sequence length="255" mass="29238">MTLLFLSCFAAFHLFFFHLTPVVSLGSSFHFYFHFHLDPVGCLSLSIFTWIQLAASLSLSNSLGSSWLHLSPFTWIHTILFFHSLSIPTLFFSLYFLPLTSNTFSYSPFIYLQHSFSLILPHNTFLSYSSHYSFFSLTLPITLFSLLLFPLLFFLSYSSHYSFFSLTLPITLFSLLLFPLLFFLSYSSHYSFFSLTLPITLFSLSLSHISFSLFLSCITVFLSHCTLFLSHILPVLLPCSAHVLSALFPPICFLF</sequence>
<keyword evidence="3" id="KW-1185">Reference proteome</keyword>
<evidence type="ECO:0000313" key="2">
    <source>
        <dbReference type="EMBL" id="CAE1156430.1"/>
    </source>
</evidence>
<comment type="caution">
    <text evidence="2">The sequence shown here is derived from an EMBL/GenBank/DDBJ whole genome shotgun (WGS) entry which is preliminary data.</text>
</comment>
<name>A0A812AVZ7_ACAPH</name>
<proteinExistence type="predicted"/>
<feature type="transmembrane region" description="Helical" evidence="1">
    <location>
        <begin position="161"/>
        <end position="183"/>
    </location>
</feature>
<keyword evidence="1" id="KW-1133">Transmembrane helix</keyword>
<feature type="transmembrane region" description="Helical" evidence="1">
    <location>
        <begin position="75"/>
        <end position="97"/>
    </location>
</feature>
<accession>A0A812AVZ7</accession>
<feature type="transmembrane region" description="Helical" evidence="1">
    <location>
        <begin position="228"/>
        <end position="254"/>
    </location>
</feature>
<evidence type="ECO:0000313" key="3">
    <source>
        <dbReference type="Proteomes" id="UP000597762"/>
    </source>
</evidence>
<dbReference type="AlphaFoldDB" id="A0A812AVZ7"/>
<keyword evidence="1" id="KW-0472">Membrane</keyword>
<organism evidence="2 3">
    <name type="scientific">Acanthosepion pharaonis</name>
    <name type="common">Pharaoh cuttlefish</name>
    <name type="synonym">Sepia pharaonis</name>
    <dbReference type="NCBI Taxonomy" id="158019"/>
    <lineage>
        <taxon>Eukaryota</taxon>
        <taxon>Metazoa</taxon>
        <taxon>Spiralia</taxon>
        <taxon>Lophotrochozoa</taxon>
        <taxon>Mollusca</taxon>
        <taxon>Cephalopoda</taxon>
        <taxon>Coleoidea</taxon>
        <taxon>Decapodiformes</taxon>
        <taxon>Sepiida</taxon>
        <taxon>Sepiina</taxon>
        <taxon>Sepiidae</taxon>
        <taxon>Acanthosepion</taxon>
    </lineage>
</organism>